<dbReference type="RefSeq" id="WP_150881554.1">
    <property type="nucleotide sequence ID" value="NZ_VTWS01000013.1"/>
</dbReference>
<protein>
    <submittedName>
        <fullName evidence="1">DUF2971 domain-containing protein</fullName>
    </submittedName>
</protein>
<comment type="caution">
    <text evidence="1">The sequence shown here is derived from an EMBL/GenBank/DDBJ whole genome shotgun (WGS) entry which is preliminary data.</text>
</comment>
<dbReference type="AlphaFoldDB" id="A0A5N1J3N7"/>
<dbReference type="EMBL" id="VTWS01000013">
    <property type="protein sequence ID" value="KAA9341146.1"/>
    <property type="molecule type" value="Genomic_DNA"/>
</dbReference>
<evidence type="ECO:0000313" key="2">
    <source>
        <dbReference type="Proteomes" id="UP000326344"/>
    </source>
</evidence>
<evidence type="ECO:0000313" key="1">
    <source>
        <dbReference type="EMBL" id="KAA9341146.1"/>
    </source>
</evidence>
<reference evidence="1 2" key="1">
    <citation type="submission" date="2019-09" db="EMBL/GenBank/DDBJ databases">
        <title>Genome Sequence of Larkinella sp MA1.</title>
        <authorList>
            <person name="Srinivasan S."/>
        </authorList>
    </citation>
    <scope>NUCLEOTIDE SEQUENCE [LARGE SCALE GENOMIC DNA]</scope>
    <source>
        <strain evidence="1 2">MA1</strain>
    </source>
</reference>
<organism evidence="1 2">
    <name type="scientific">Larkinella humicola</name>
    <dbReference type="NCBI Taxonomy" id="2607654"/>
    <lineage>
        <taxon>Bacteria</taxon>
        <taxon>Pseudomonadati</taxon>
        <taxon>Bacteroidota</taxon>
        <taxon>Cytophagia</taxon>
        <taxon>Cytophagales</taxon>
        <taxon>Spirosomataceae</taxon>
        <taxon>Larkinella</taxon>
    </lineage>
</organism>
<dbReference type="Proteomes" id="UP000326344">
    <property type="component" value="Unassembled WGS sequence"/>
</dbReference>
<accession>A0A5N1J3N7</accession>
<keyword evidence="2" id="KW-1185">Reference proteome</keyword>
<proteinExistence type="predicted"/>
<name>A0A5N1J3N7_9BACT</name>
<gene>
    <name evidence="1" type="ORF">F0P93_30390</name>
</gene>
<sequence>MESKERISSQNLEKVAELIPTILYKYRDWKKSYHRDILTKQELYFSSSSEFEDPFDCRFPVEIDFSYEALFRFVANLKQFERRGPINLSQVQAEADYLYKRDFNTIEKRQLKEKEFYKLFNNSLGIFCFAKRNNSPEMWEKYADHRQGFCVGVSLNSHYRYLAEKGVGGADVTYVDEDHPRLKWVSTFQSKVGAMKFFFKMTMLKYRKWEFEDEYRLIKEHYLPYSIQPKLQDKKIPIPKSSYQEIIFGDKMPDSERRDIIEVCKNENLDVKFYTLQHDEAKHIVIANF</sequence>